<reference evidence="2" key="1">
    <citation type="submission" date="2021-01" db="EMBL/GenBank/DDBJ databases">
        <authorList>
            <person name="Kaushik A."/>
        </authorList>
    </citation>
    <scope>NUCLEOTIDE SEQUENCE</scope>
    <source>
        <strain evidence="2">Type strain: AG8-Rh-89/</strain>
    </source>
</reference>
<keyword evidence="1" id="KW-0472">Membrane</keyword>
<dbReference type="AlphaFoldDB" id="A0A8H3HGZ2"/>
<comment type="caution">
    <text evidence="2">The sequence shown here is derived from an EMBL/GenBank/DDBJ whole genome shotgun (WGS) entry which is preliminary data.</text>
</comment>
<proteinExistence type="predicted"/>
<feature type="transmembrane region" description="Helical" evidence="1">
    <location>
        <begin position="21"/>
        <end position="46"/>
    </location>
</feature>
<keyword evidence="1" id="KW-1133">Transmembrane helix</keyword>
<gene>
    <name evidence="2" type="ORF">RDB_LOCUS103614</name>
</gene>
<dbReference type="Proteomes" id="UP000663850">
    <property type="component" value="Unassembled WGS sequence"/>
</dbReference>
<dbReference type="EMBL" id="CAJMWZ010005581">
    <property type="protein sequence ID" value="CAE6508181.1"/>
    <property type="molecule type" value="Genomic_DNA"/>
</dbReference>
<sequence>MSSSSKQSPIVYKIPVEPLDLAQLIVAFLLLLTLSIILLLSPRWLLPPCPCLPTSKTALLFTHRLMHTTLLYMSILVNSSRKPSKGLAFAWRSVIPRAPSPGPMRLDVDLRGHTTENLDSSLHTVSILPCFVLTSCY</sequence>
<protein>
    <submittedName>
        <fullName evidence="2">Uncharacterized protein</fullName>
    </submittedName>
</protein>
<evidence type="ECO:0000313" key="3">
    <source>
        <dbReference type="Proteomes" id="UP000663850"/>
    </source>
</evidence>
<organism evidence="2 3">
    <name type="scientific">Rhizoctonia solani</name>
    <dbReference type="NCBI Taxonomy" id="456999"/>
    <lineage>
        <taxon>Eukaryota</taxon>
        <taxon>Fungi</taxon>
        <taxon>Dikarya</taxon>
        <taxon>Basidiomycota</taxon>
        <taxon>Agaricomycotina</taxon>
        <taxon>Agaricomycetes</taxon>
        <taxon>Cantharellales</taxon>
        <taxon>Ceratobasidiaceae</taxon>
        <taxon>Rhizoctonia</taxon>
    </lineage>
</organism>
<evidence type="ECO:0000313" key="2">
    <source>
        <dbReference type="EMBL" id="CAE6508181.1"/>
    </source>
</evidence>
<keyword evidence="1" id="KW-0812">Transmembrane</keyword>
<name>A0A8H3HGZ2_9AGAM</name>
<accession>A0A8H3HGZ2</accession>
<evidence type="ECO:0000256" key="1">
    <source>
        <dbReference type="SAM" id="Phobius"/>
    </source>
</evidence>